<protein>
    <submittedName>
        <fullName evidence="1">Uncharacterized protein</fullName>
    </submittedName>
</protein>
<name>A0A6C0ADZ0_9ZZZZ</name>
<proteinExistence type="predicted"/>
<accession>A0A6C0ADZ0</accession>
<sequence length="53" mass="6476">MKYSDIPSYYKKSELYDSFDLNFSDEYLFDFLNPYDSKDIYKFLKIKKILGIL</sequence>
<evidence type="ECO:0000313" key="1">
    <source>
        <dbReference type="EMBL" id="QHS77954.1"/>
    </source>
</evidence>
<dbReference type="EMBL" id="MN740594">
    <property type="protein sequence ID" value="QHS77954.1"/>
    <property type="molecule type" value="Genomic_DNA"/>
</dbReference>
<reference evidence="1" key="1">
    <citation type="journal article" date="2020" name="Nature">
        <title>Giant virus diversity and host interactions through global metagenomics.</title>
        <authorList>
            <person name="Schulz F."/>
            <person name="Roux S."/>
            <person name="Paez-Espino D."/>
            <person name="Jungbluth S."/>
            <person name="Walsh D.A."/>
            <person name="Denef V.J."/>
            <person name="McMahon K.D."/>
            <person name="Konstantinidis K.T."/>
            <person name="Eloe-Fadrosh E.A."/>
            <person name="Kyrpides N.C."/>
            <person name="Woyke T."/>
        </authorList>
    </citation>
    <scope>NUCLEOTIDE SEQUENCE</scope>
    <source>
        <strain evidence="1">GVMAG-S-1021933-23</strain>
    </source>
</reference>
<dbReference type="AlphaFoldDB" id="A0A6C0ADZ0"/>
<organism evidence="1">
    <name type="scientific">viral metagenome</name>
    <dbReference type="NCBI Taxonomy" id="1070528"/>
    <lineage>
        <taxon>unclassified sequences</taxon>
        <taxon>metagenomes</taxon>
        <taxon>organismal metagenomes</taxon>
    </lineage>
</organism>